<feature type="transmembrane region" description="Helical" evidence="1">
    <location>
        <begin position="20"/>
        <end position="50"/>
    </location>
</feature>
<keyword evidence="1" id="KW-0472">Membrane</keyword>
<dbReference type="RefSeq" id="WP_225979107.1">
    <property type="nucleotide sequence ID" value="NZ_CP028290.1"/>
</dbReference>
<name>A0A1H0UK87_9BURK</name>
<organism evidence="2 3">
    <name type="scientific">Paracidovorax cattleyae</name>
    <dbReference type="NCBI Taxonomy" id="80868"/>
    <lineage>
        <taxon>Bacteria</taxon>
        <taxon>Pseudomonadati</taxon>
        <taxon>Pseudomonadota</taxon>
        <taxon>Betaproteobacteria</taxon>
        <taxon>Burkholderiales</taxon>
        <taxon>Comamonadaceae</taxon>
        <taxon>Paracidovorax</taxon>
    </lineage>
</organism>
<keyword evidence="1" id="KW-0812">Transmembrane</keyword>
<evidence type="ECO:0000256" key="1">
    <source>
        <dbReference type="SAM" id="Phobius"/>
    </source>
</evidence>
<reference evidence="3" key="1">
    <citation type="submission" date="2016-10" db="EMBL/GenBank/DDBJ databases">
        <authorList>
            <person name="Varghese N."/>
            <person name="Submissions S."/>
        </authorList>
    </citation>
    <scope>NUCLEOTIDE SEQUENCE [LARGE SCALE GENOMIC DNA]</scope>
    <source>
        <strain evidence="3">DSM 17101</strain>
    </source>
</reference>
<accession>A0A1H0UK87</accession>
<sequence>MSVHTAFVIHEERPWAPTVSWGAVFAGLVLSLIVYLVLSVLGTAIGASAIDPLGDRNPFSGFGVGAGVWAGVTTLPAIAVGGFVAACRPSSKSCFAARHRPRRPPTWMRMTGWPA</sequence>
<protein>
    <submittedName>
        <fullName evidence="2">Uncharacterized protein</fullName>
    </submittedName>
</protein>
<evidence type="ECO:0000313" key="3">
    <source>
        <dbReference type="Proteomes" id="UP000199317"/>
    </source>
</evidence>
<keyword evidence="3" id="KW-1185">Reference proteome</keyword>
<evidence type="ECO:0000313" key="2">
    <source>
        <dbReference type="EMBL" id="SDP66591.1"/>
    </source>
</evidence>
<gene>
    <name evidence="2" type="ORF">SAMN04489708_12063</name>
</gene>
<keyword evidence="1" id="KW-1133">Transmembrane helix</keyword>
<feature type="transmembrane region" description="Helical" evidence="1">
    <location>
        <begin position="62"/>
        <end position="86"/>
    </location>
</feature>
<dbReference type="Proteomes" id="UP000199317">
    <property type="component" value="Unassembled WGS sequence"/>
</dbReference>
<dbReference type="AlphaFoldDB" id="A0A1H0UK87"/>
<dbReference type="EMBL" id="FNJL01000020">
    <property type="protein sequence ID" value="SDP66591.1"/>
    <property type="molecule type" value="Genomic_DNA"/>
</dbReference>
<proteinExistence type="predicted"/>